<evidence type="ECO:0000313" key="4">
    <source>
        <dbReference type="EMBL" id="KAK3198279.1"/>
    </source>
</evidence>
<dbReference type="PANTHER" id="PTHR31713:SF43">
    <property type="entry name" value="CALMODULIN-BINDING PROTEIN 60 G"/>
    <property type="match status" value="1"/>
</dbReference>
<name>A0AAE0DZC2_9ROSI</name>
<dbReference type="GO" id="GO:0005516">
    <property type="term" value="F:calmodulin binding"/>
    <property type="evidence" value="ECO:0007669"/>
    <property type="project" value="InterPro"/>
</dbReference>
<evidence type="ECO:0000259" key="3">
    <source>
        <dbReference type="Pfam" id="PF20451"/>
    </source>
</evidence>
<comment type="caution">
    <text evidence="4">The sequence shown here is derived from an EMBL/GenBank/DDBJ whole genome shotgun (WGS) entry which is preliminary data.</text>
</comment>
<dbReference type="Pfam" id="PF20451">
    <property type="entry name" value="Calmod_bind_M"/>
    <property type="match status" value="1"/>
</dbReference>
<dbReference type="PANTHER" id="PTHR31713">
    <property type="entry name" value="OS02G0177800 PROTEIN"/>
    <property type="match status" value="1"/>
</dbReference>
<accession>A0AAE0DZC2</accession>
<gene>
    <name evidence="4" type="ORF">Dsin_021694</name>
</gene>
<dbReference type="Proteomes" id="UP001281410">
    <property type="component" value="Unassembled WGS sequence"/>
</dbReference>
<feature type="domain" description="Calmodulin binding protein-like N-terminal" evidence="2">
    <location>
        <begin position="187"/>
        <end position="334"/>
    </location>
</feature>
<dbReference type="AlphaFoldDB" id="A0AAE0DZC2"/>
<feature type="compositionally biased region" description="Polar residues" evidence="1">
    <location>
        <begin position="427"/>
        <end position="450"/>
    </location>
</feature>
<evidence type="ECO:0000256" key="1">
    <source>
        <dbReference type="SAM" id="MobiDB-lite"/>
    </source>
</evidence>
<dbReference type="Pfam" id="PF07887">
    <property type="entry name" value="Calmodulin_bind"/>
    <property type="match status" value="1"/>
</dbReference>
<sequence>MILTLVYIAVSCVRERVLLRFVTNSCKVRAEFQNTSCFLKVGFVAGIFWNTMTTDSEEETSVSTEFEEKSSESQETERAAVEREKKQGRKRGMEPVIERAIERAVERAIERTVEPMIARAVDRIVERSMELVNKRVMRETRQVLKREMREVKSLIGTWSTPGAPADLNVNPRPSLDHQITRPEERNRLRFVNKFGDTIFTRDNITDDNGKFVEIQLINTASSVGKEGYLSSIGVEILVLEGDLDFEVHEDWTEQQFNAKIVRPREGKGPLVKGKLNIRLIDGVGTIDDLSFNDISRWIKGKKFRLGARYSQSSSSSSGKVRIMEAISEPFEVKDYRTKIKNYLPTLDDEVWYLKKITRGRKFHTRLNDNGILTVRDFKKHKNINPNALKQILIDCPETDWKVMSEHADSIVDDDNSNSRCQEAEAYNTTTTTGPPLQQDSSGRQNDSNRVSSFQPPPPMSTPQSQVNPQLNFNDNHPPCIIENELLNVIRPRKK</sequence>
<dbReference type="GO" id="GO:0080142">
    <property type="term" value="P:regulation of salicylic acid biosynthetic process"/>
    <property type="evidence" value="ECO:0007669"/>
    <property type="project" value="TreeGrafter"/>
</dbReference>
<dbReference type="GO" id="GO:0043565">
    <property type="term" value="F:sequence-specific DNA binding"/>
    <property type="evidence" value="ECO:0007669"/>
    <property type="project" value="TreeGrafter"/>
</dbReference>
<organism evidence="4 5">
    <name type="scientific">Dipteronia sinensis</name>
    <dbReference type="NCBI Taxonomy" id="43782"/>
    <lineage>
        <taxon>Eukaryota</taxon>
        <taxon>Viridiplantae</taxon>
        <taxon>Streptophyta</taxon>
        <taxon>Embryophyta</taxon>
        <taxon>Tracheophyta</taxon>
        <taxon>Spermatophyta</taxon>
        <taxon>Magnoliopsida</taxon>
        <taxon>eudicotyledons</taxon>
        <taxon>Gunneridae</taxon>
        <taxon>Pentapetalae</taxon>
        <taxon>rosids</taxon>
        <taxon>malvids</taxon>
        <taxon>Sapindales</taxon>
        <taxon>Sapindaceae</taxon>
        <taxon>Hippocastanoideae</taxon>
        <taxon>Acereae</taxon>
        <taxon>Dipteronia</taxon>
    </lineage>
</organism>
<reference evidence="4" key="1">
    <citation type="journal article" date="2023" name="Plant J.">
        <title>Genome sequences and population genomics provide insights into the demographic history, inbreeding, and mutation load of two 'living fossil' tree species of Dipteronia.</title>
        <authorList>
            <person name="Feng Y."/>
            <person name="Comes H.P."/>
            <person name="Chen J."/>
            <person name="Zhu S."/>
            <person name="Lu R."/>
            <person name="Zhang X."/>
            <person name="Li P."/>
            <person name="Qiu J."/>
            <person name="Olsen K.M."/>
            <person name="Qiu Y."/>
        </authorList>
    </citation>
    <scope>NUCLEOTIDE SEQUENCE</scope>
    <source>
        <strain evidence="4">NBL</strain>
    </source>
</reference>
<keyword evidence="5" id="KW-1185">Reference proteome</keyword>
<proteinExistence type="predicted"/>
<dbReference type="GO" id="GO:0003700">
    <property type="term" value="F:DNA-binding transcription factor activity"/>
    <property type="evidence" value="ECO:0007669"/>
    <property type="project" value="TreeGrafter"/>
</dbReference>
<feature type="region of interest" description="Disordered" evidence="1">
    <location>
        <begin position="56"/>
        <end position="92"/>
    </location>
</feature>
<dbReference type="InterPro" id="IPR046830">
    <property type="entry name" value="Calmod_bind_M"/>
</dbReference>
<protein>
    <submittedName>
        <fullName evidence="4">Uncharacterized protein</fullName>
    </submittedName>
</protein>
<dbReference type="EMBL" id="JANJYJ010000007">
    <property type="protein sequence ID" value="KAK3198279.1"/>
    <property type="molecule type" value="Genomic_DNA"/>
</dbReference>
<feature type="compositionally biased region" description="Basic and acidic residues" evidence="1">
    <location>
        <begin position="66"/>
        <end position="92"/>
    </location>
</feature>
<evidence type="ECO:0000313" key="5">
    <source>
        <dbReference type="Proteomes" id="UP001281410"/>
    </source>
</evidence>
<dbReference type="GO" id="GO:0005634">
    <property type="term" value="C:nucleus"/>
    <property type="evidence" value="ECO:0007669"/>
    <property type="project" value="TreeGrafter"/>
</dbReference>
<dbReference type="InterPro" id="IPR046831">
    <property type="entry name" value="Calmodulin_bind_N"/>
</dbReference>
<dbReference type="InterPro" id="IPR012416">
    <property type="entry name" value="CBP60"/>
</dbReference>
<feature type="region of interest" description="Disordered" evidence="1">
    <location>
        <begin position="427"/>
        <end position="478"/>
    </location>
</feature>
<evidence type="ECO:0000259" key="2">
    <source>
        <dbReference type="Pfam" id="PF07887"/>
    </source>
</evidence>
<feature type="domain" description="Calmodulin binding protein central" evidence="3">
    <location>
        <begin position="346"/>
        <end position="408"/>
    </location>
</feature>